<dbReference type="SUPFAM" id="SSF53300">
    <property type="entry name" value="vWA-like"/>
    <property type="match status" value="1"/>
</dbReference>
<dbReference type="InterPro" id="IPR052577">
    <property type="entry name" value="VWA7"/>
</dbReference>
<dbReference type="Pfam" id="PF23560">
    <property type="entry name" value="GBD_Hemicentin"/>
    <property type="match status" value="1"/>
</dbReference>
<reference evidence="8 9" key="1">
    <citation type="submission" date="2018-11" db="EMBL/GenBank/DDBJ databases">
        <authorList>
            <consortium name="Pathogen Informatics"/>
        </authorList>
    </citation>
    <scope>NUCLEOTIDE SEQUENCE [LARGE SCALE GENOMIC DNA]</scope>
</reference>
<dbReference type="AlphaFoldDB" id="A0A183FZS4"/>
<keyword evidence="4" id="KW-0325">Glycoprotein</keyword>
<protein>
    <submittedName>
        <fullName evidence="10">VWFA domain-containing protein</fullName>
    </submittedName>
</protein>
<proteinExistence type="predicted"/>
<evidence type="ECO:0000313" key="8">
    <source>
        <dbReference type="EMBL" id="VDO99109.1"/>
    </source>
</evidence>
<evidence type="ECO:0000256" key="3">
    <source>
        <dbReference type="ARBA" id="ARBA00022729"/>
    </source>
</evidence>
<keyword evidence="3 5" id="KW-0732">Signal</keyword>
<keyword evidence="2" id="KW-0964">Secreted</keyword>
<dbReference type="Proteomes" id="UP000050761">
    <property type="component" value="Unassembled WGS sequence"/>
</dbReference>
<dbReference type="Gene3D" id="3.40.50.410">
    <property type="entry name" value="von Willebrand factor, type A domain"/>
    <property type="match status" value="1"/>
</dbReference>
<dbReference type="InterPro" id="IPR056861">
    <property type="entry name" value="HMCN1-like_VWA"/>
</dbReference>
<organism evidence="9 10">
    <name type="scientific">Heligmosomoides polygyrus</name>
    <name type="common">Parasitic roundworm</name>
    <dbReference type="NCBI Taxonomy" id="6339"/>
    <lineage>
        <taxon>Eukaryota</taxon>
        <taxon>Metazoa</taxon>
        <taxon>Ecdysozoa</taxon>
        <taxon>Nematoda</taxon>
        <taxon>Chromadorea</taxon>
        <taxon>Rhabditida</taxon>
        <taxon>Rhabditina</taxon>
        <taxon>Rhabditomorpha</taxon>
        <taxon>Strongyloidea</taxon>
        <taxon>Heligmosomidae</taxon>
        <taxon>Heligmosomoides</taxon>
    </lineage>
</organism>
<dbReference type="WBParaSite" id="HPBE_0001428201-mRNA-1">
    <property type="protein sequence ID" value="HPBE_0001428201-mRNA-1"/>
    <property type="gene ID" value="HPBE_0001428201"/>
</dbReference>
<keyword evidence="9" id="KW-1185">Reference proteome</keyword>
<accession>A0A183FZS4</accession>
<feature type="domain" description="Hemicentin/VWA7 galactose-binding" evidence="6">
    <location>
        <begin position="187"/>
        <end position="288"/>
    </location>
</feature>
<dbReference type="InterPro" id="IPR056475">
    <property type="entry name" value="GBD_Hemicentin/VWA7"/>
</dbReference>
<evidence type="ECO:0000259" key="6">
    <source>
        <dbReference type="Pfam" id="PF23560"/>
    </source>
</evidence>
<evidence type="ECO:0000256" key="1">
    <source>
        <dbReference type="ARBA" id="ARBA00004613"/>
    </source>
</evidence>
<feature type="chain" id="PRO_5044551752" evidence="5">
    <location>
        <begin position="22"/>
        <end position="421"/>
    </location>
</feature>
<dbReference type="InterPro" id="IPR036465">
    <property type="entry name" value="vWFA_dom_sf"/>
</dbReference>
<evidence type="ECO:0000259" key="7">
    <source>
        <dbReference type="Pfam" id="PF25106"/>
    </source>
</evidence>
<evidence type="ECO:0000313" key="10">
    <source>
        <dbReference type="WBParaSite" id="HPBE_0001428201-mRNA-1"/>
    </source>
</evidence>
<evidence type="ECO:0000256" key="5">
    <source>
        <dbReference type="SAM" id="SignalP"/>
    </source>
</evidence>
<dbReference type="EMBL" id="UZAH01028287">
    <property type="protein sequence ID" value="VDO99109.1"/>
    <property type="molecule type" value="Genomic_DNA"/>
</dbReference>
<comment type="subcellular location">
    <subcellularLocation>
        <location evidence="1">Secreted</location>
    </subcellularLocation>
</comment>
<reference evidence="10" key="2">
    <citation type="submission" date="2019-09" db="UniProtKB">
        <authorList>
            <consortium name="WormBaseParasite"/>
        </authorList>
    </citation>
    <scope>IDENTIFICATION</scope>
</reference>
<feature type="domain" description="Hemicentin-1-like von Willebrand factor A" evidence="7">
    <location>
        <begin position="37"/>
        <end position="120"/>
    </location>
</feature>
<accession>A0A3P8A7E8</accession>
<dbReference type="GO" id="GO:0005576">
    <property type="term" value="C:extracellular region"/>
    <property type="evidence" value="ECO:0007669"/>
    <property type="project" value="UniProtKB-SubCell"/>
</dbReference>
<evidence type="ECO:0000256" key="2">
    <source>
        <dbReference type="ARBA" id="ARBA00022525"/>
    </source>
</evidence>
<evidence type="ECO:0000313" key="9">
    <source>
        <dbReference type="Proteomes" id="UP000050761"/>
    </source>
</evidence>
<dbReference type="PANTHER" id="PTHR14905:SF7">
    <property type="entry name" value="VON WILLEBRAND FACTOR A DOMAIN-CONTAINING PROTEIN 7"/>
    <property type="match status" value="1"/>
</dbReference>
<dbReference type="OrthoDB" id="5985519at2759"/>
<evidence type="ECO:0000256" key="4">
    <source>
        <dbReference type="ARBA" id="ARBA00023180"/>
    </source>
</evidence>
<dbReference type="PANTHER" id="PTHR14905">
    <property type="entry name" value="NG37"/>
    <property type="match status" value="1"/>
</dbReference>
<dbReference type="Pfam" id="PF25106">
    <property type="entry name" value="VWA_4"/>
    <property type="match status" value="1"/>
</dbReference>
<feature type="signal peptide" evidence="5">
    <location>
        <begin position="1"/>
        <end position="21"/>
    </location>
</feature>
<sequence>MPRIKLLLLVAVIISSYHVLASRRSTHSEDDTTGKSSLTFVFDITGSMFDDLLQVREGAKKIFQTVTQQREKLIYNYIMVPFHDPYLGEIINTTDAAFFMRQLAKVYVHGGGDCPEKTLTDTVLNMIQEKQSSVVFVMTGDCGNRTHPGFRVYEKIAAASFGQVFHLEKSDVSVVLEYVRHAVKQKKVHVLYEVRERGGTMVRNVPVDHFMTELTISLSGDKDDEDVLDITLKDPLGFMVDKNVYSQEGGTIDLKNVKLIRLKDPQPGVWQVITNSRLKHTIRIFGHGSIDFKYGFATRPLNRIELARPRPVANQKTYLLVNMTGLLPPGTVNHISLLDYFGNAIYTSNATLQRDTQRMYFVGPLVPPNDLFFVQVKGFDQDGYEYQRIAPTAIGSVAVGGPRAYMSPVTTVFTATVSDSE</sequence>
<gene>
    <name evidence="8" type="ORF">HPBE_LOCUS14283</name>
</gene>
<name>A0A183FZS4_HELPZ</name>